<dbReference type="RefSeq" id="WP_037298459.1">
    <property type="nucleotide sequence ID" value="NZ_ATAX01000022.1"/>
</dbReference>
<dbReference type="PATRIC" id="fig|1341157.4.peg.1333"/>
<reference evidence="3 4" key="1">
    <citation type="journal article" date="2014" name="PLoS ONE">
        <title>Rumen cellulosomics: divergent fiber-degrading strategies revealed by comparative genome-wide analysis of six ruminococcal strains.</title>
        <authorList>
            <person name="Dassa B."/>
            <person name="Borovok I."/>
            <person name="Ruimy-Israeli V."/>
            <person name="Lamed R."/>
            <person name="Flint H.J."/>
            <person name="Duncan S.H."/>
            <person name="Henrissat B."/>
            <person name="Coutinho P."/>
            <person name="Morrison M."/>
            <person name="Mosoni P."/>
            <person name="Yeoman C.J."/>
            <person name="White B.A."/>
            <person name="Bayer E.A."/>
        </authorList>
    </citation>
    <scope>NUCLEOTIDE SEQUENCE [LARGE SCALE GENOMIC DNA]</scope>
    <source>
        <strain evidence="3 4">007c</strain>
    </source>
</reference>
<evidence type="ECO:0000256" key="1">
    <source>
        <dbReference type="SAM" id="Coils"/>
    </source>
</evidence>
<gene>
    <name evidence="3" type="ORF">RF007C_03410</name>
</gene>
<evidence type="ECO:0000256" key="2">
    <source>
        <dbReference type="SAM" id="MobiDB-lite"/>
    </source>
</evidence>
<evidence type="ECO:0000313" key="4">
    <source>
        <dbReference type="Proteomes" id="UP000019365"/>
    </source>
</evidence>
<evidence type="ECO:0000313" key="3">
    <source>
        <dbReference type="EMBL" id="EWM53971.1"/>
    </source>
</evidence>
<feature type="compositionally biased region" description="Basic and acidic residues" evidence="2">
    <location>
        <begin position="93"/>
        <end position="103"/>
    </location>
</feature>
<dbReference type="Proteomes" id="UP000019365">
    <property type="component" value="Unassembled WGS sequence"/>
</dbReference>
<dbReference type="EMBL" id="ATAX01000022">
    <property type="protein sequence ID" value="EWM53971.1"/>
    <property type="molecule type" value="Genomic_DNA"/>
</dbReference>
<accession>W7UFK0</accession>
<organism evidence="3 4">
    <name type="scientific">Ruminococcus flavefaciens 007c</name>
    <dbReference type="NCBI Taxonomy" id="1341157"/>
    <lineage>
        <taxon>Bacteria</taxon>
        <taxon>Bacillati</taxon>
        <taxon>Bacillota</taxon>
        <taxon>Clostridia</taxon>
        <taxon>Eubacteriales</taxon>
        <taxon>Oscillospiraceae</taxon>
        <taxon>Ruminococcus</taxon>
    </lineage>
</organism>
<comment type="caution">
    <text evidence="3">The sequence shown here is derived from an EMBL/GenBank/DDBJ whole genome shotgun (WGS) entry which is preliminary data.</text>
</comment>
<protein>
    <submittedName>
        <fullName evidence="3">Uncharacterized protein</fullName>
    </submittedName>
</protein>
<feature type="coiled-coil region" evidence="1">
    <location>
        <begin position="6"/>
        <end position="33"/>
    </location>
</feature>
<name>W7UFK0_RUMFL</name>
<sequence>MNIEKIAENDRKIEQLTKNIKRDTEKRKKLMEENSRLRYNALLEQFNCEERELLDIIRQEHDQAEMLKASGVSENDLYDLCDKKSTAHGSASVHEDQMTFYDHEDSDDEDND</sequence>
<feature type="region of interest" description="Disordered" evidence="2">
    <location>
        <begin position="85"/>
        <end position="112"/>
    </location>
</feature>
<proteinExistence type="predicted"/>
<keyword evidence="4" id="KW-1185">Reference proteome</keyword>
<dbReference type="AlphaFoldDB" id="W7UFK0"/>
<keyword evidence="1" id="KW-0175">Coiled coil</keyword>